<evidence type="ECO:0000256" key="4">
    <source>
        <dbReference type="ARBA" id="ARBA00022692"/>
    </source>
</evidence>
<dbReference type="InterPro" id="IPR036942">
    <property type="entry name" value="Beta-barrel_TonB_sf"/>
</dbReference>
<dbReference type="Gene3D" id="2.170.130.10">
    <property type="entry name" value="TonB-dependent receptor, plug domain"/>
    <property type="match status" value="1"/>
</dbReference>
<feature type="domain" description="TonB-dependent receptor plug" evidence="13">
    <location>
        <begin position="134"/>
        <end position="235"/>
    </location>
</feature>
<dbReference type="InterPro" id="IPR037066">
    <property type="entry name" value="Plug_dom_sf"/>
</dbReference>
<evidence type="ECO:0000256" key="1">
    <source>
        <dbReference type="ARBA" id="ARBA00004571"/>
    </source>
</evidence>
<evidence type="ECO:0000256" key="6">
    <source>
        <dbReference type="ARBA" id="ARBA00023077"/>
    </source>
</evidence>
<dbReference type="Pfam" id="PF13715">
    <property type="entry name" value="CarbopepD_reg_2"/>
    <property type="match status" value="1"/>
</dbReference>
<keyword evidence="8 14" id="KW-0675">Receptor</keyword>
<dbReference type="GO" id="GO:0030246">
    <property type="term" value="F:carbohydrate binding"/>
    <property type="evidence" value="ECO:0007669"/>
    <property type="project" value="InterPro"/>
</dbReference>
<comment type="similarity">
    <text evidence="10 11">Belongs to the TonB-dependent receptor family.</text>
</comment>
<keyword evidence="4 10" id="KW-0812">Transmembrane</keyword>
<dbReference type="GO" id="GO:0015344">
    <property type="term" value="F:siderophore uptake transmembrane transporter activity"/>
    <property type="evidence" value="ECO:0007669"/>
    <property type="project" value="TreeGrafter"/>
</dbReference>
<dbReference type="PROSITE" id="PS52016">
    <property type="entry name" value="TONB_DEPENDENT_REC_3"/>
    <property type="match status" value="1"/>
</dbReference>
<evidence type="ECO:0000256" key="3">
    <source>
        <dbReference type="ARBA" id="ARBA00022452"/>
    </source>
</evidence>
<dbReference type="AlphaFoldDB" id="A0A8A4TQI0"/>
<feature type="domain" description="TonB-dependent receptor-like beta-barrel" evidence="12">
    <location>
        <begin position="300"/>
        <end position="727"/>
    </location>
</feature>
<dbReference type="Pfam" id="PF00593">
    <property type="entry name" value="TonB_dep_Rec_b-barrel"/>
    <property type="match status" value="1"/>
</dbReference>
<keyword evidence="2 10" id="KW-0813">Transport</keyword>
<reference evidence="14" key="1">
    <citation type="submission" date="2021-03" db="EMBL/GenBank/DDBJ databases">
        <title>Acanthopleuribacteraceae sp. M133.</title>
        <authorList>
            <person name="Wang G."/>
        </authorList>
    </citation>
    <scope>NUCLEOTIDE SEQUENCE</scope>
    <source>
        <strain evidence="14">M133</strain>
    </source>
</reference>
<dbReference type="InterPro" id="IPR039426">
    <property type="entry name" value="TonB-dep_rcpt-like"/>
</dbReference>
<dbReference type="SUPFAM" id="SSF56935">
    <property type="entry name" value="Porins"/>
    <property type="match status" value="1"/>
</dbReference>
<name>A0A8A4TQI0_SULCO</name>
<gene>
    <name evidence="14" type="ORF">J3U87_04335</name>
</gene>
<keyword evidence="9 10" id="KW-0998">Cell outer membrane</keyword>
<dbReference type="KEGG" id="scor:J3U87_04335"/>
<proteinExistence type="inferred from homology"/>
<keyword evidence="5" id="KW-0732">Signal</keyword>
<dbReference type="SUPFAM" id="SSF49452">
    <property type="entry name" value="Starch-binding domain-like"/>
    <property type="match status" value="1"/>
</dbReference>
<keyword evidence="6 11" id="KW-0798">TonB box</keyword>
<dbReference type="GO" id="GO:0044718">
    <property type="term" value="P:siderophore transmembrane transport"/>
    <property type="evidence" value="ECO:0007669"/>
    <property type="project" value="TreeGrafter"/>
</dbReference>
<dbReference type="PANTHER" id="PTHR30069">
    <property type="entry name" value="TONB-DEPENDENT OUTER MEMBRANE RECEPTOR"/>
    <property type="match status" value="1"/>
</dbReference>
<accession>A0A8A4TQI0</accession>
<dbReference type="Gene3D" id="2.40.170.20">
    <property type="entry name" value="TonB-dependent receptor, beta-barrel domain"/>
    <property type="match status" value="1"/>
</dbReference>
<dbReference type="EMBL" id="CP071793">
    <property type="protein sequence ID" value="QTD51677.1"/>
    <property type="molecule type" value="Genomic_DNA"/>
</dbReference>
<dbReference type="InterPro" id="IPR013784">
    <property type="entry name" value="Carb-bd-like_fold"/>
</dbReference>
<comment type="subcellular location">
    <subcellularLocation>
        <location evidence="1 10">Cell outer membrane</location>
        <topology evidence="1 10">Multi-pass membrane protein</topology>
    </subcellularLocation>
</comment>
<protein>
    <submittedName>
        <fullName evidence="14">TonB-dependent receptor</fullName>
    </submittedName>
</protein>
<keyword evidence="15" id="KW-1185">Reference proteome</keyword>
<evidence type="ECO:0000313" key="14">
    <source>
        <dbReference type="EMBL" id="QTD51677.1"/>
    </source>
</evidence>
<dbReference type="Gene3D" id="2.60.40.1120">
    <property type="entry name" value="Carboxypeptidase-like, regulatory domain"/>
    <property type="match status" value="1"/>
</dbReference>
<evidence type="ECO:0000256" key="5">
    <source>
        <dbReference type="ARBA" id="ARBA00022729"/>
    </source>
</evidence>
<dbReference type="InterPro" id="IPR000531">
    <property type="entry name" value="Beta-barrel_TonB"/>
</dbReference>
<dbReference type="Pfam" id="PF07715">
    <property type="entry name" value="Plug"/>
    <property type="match status" value="1"/>
</dbReference>
<evidence type="ECO:0000256" key="7">
    <source>
        <dbReference type="ARBA" id="ARBA00023136"/>
    </source>
</evidence>
<evidence type="ECO:0000256" key="2">
    <source>
        <dbReference type="ARBA" id="ARBA00022448"/>
    </source>
</evidence>
<evidence type="ECO:0000259" key="12">
    <source>
        <dbReference type="Pfam" id="PF00593"/>
    </source>
</evidence>
<dbReference type="Proteomes" id="UP000663929">
    <property type="component" value="Chromosome"/>
</dbReference>
<dbReference type="GO" id="GO:0009279">
    <property type="term" value="C:cell outer membrane"/>
    <property type="evidence" value="ECO:0007669"/>
    <property type="project" value="UniProtKB-SubCell"/>
</dbReference>
<evidence type="ECO:0000259" key="13">
    <source>
        <dbReference type="Pfam" id="PF07715"/>
    </source>
</evidence>
<evidence type="ECO:0000256" key="9">
    <source>
        <dbReference type="ARBA" id="ARBA00023237"/>
    </source>
</evidence>
<organism evidence="14 15">
    <name type="scientific">Sulfidibacter corallicola</name>
    <dbReference type="NCBI Taxonomy" id="2818388"/>
    <lineage>
        <taxon>Bacteria</taxon>
        <taxon>Pseudomonadati</taxon>
        <taxon>Acidobacteriota</taxon>
        <taxon>Holophagae</taxon>
        <taxon>Acanthopleuribacterales</taxon>
        <taxon>Acanthopleuribacteraceae</taxon>
        <taxon>Sulfidibacter</taxon>
    </lineage>
</organism>
<dbReference type="InterPro" id="IPR012910">
    <property type="entry name" value="Plug_dom"/>
</dbReference>
<sequence>MHPIGAHLSILSKTLLLFLLPILSIWLIAADSGNLRGTITDSSTNQPLSQVTIELKNRLFERTVTVDERFQLTQIPVGDYRLKVSVSGFSTLKRDITINTDQTTELTLQLQPQPLTLRDVVVAPSTFSLLSEPAVSNTYLDRETIRNTPHFGDDVYRALGALPGTSSTDFSASFNVRGGEYREVQVSLDGMELINPFHLKDYTGVFSILDPEALGGLTLATGGYSAKYGNAMSGVMEMRSVDPTERRTSASVSFGNVSFRTEGTFSGGLGTYYFSGRRGYLDILLGFTEDEEEEEESDITYYDSYGKLTYVLGSRHNWSINYLLANDSFLSKENEDGEIENADSSYDDFYFWSRLNSAWTDRLSSETVLYHTRIDQDRLASSFGGAEDYDFFDNRSLRRTGVRQNWEFSLNAGNFLRWGVEAADVKAEYDYQGITEVDVPIGNDGSSFVDTYLEPEGKEYAAYLTNRFKLSEKWYGELGVRYDRQTLLRDSQVSPRLNMYWKIDPSTSVRFAYGTYHQPERAHELQVADGVREFSLPEKTTQYLLGFDHRFRNGLDFRLEGYYKDLEDPRIRFENLTRSMVQYPGLSADRVALPVDSGEVTGVELVLKQNSGERFSWFLNYAWSKAEDRLGDETISRQWDQEHTLNLSANYRPGPKWNFNAAWIYHTGWRTTPVTLASDGEGGFELVPGDFFSDTFPAYHRLDLRINRRVQTANRRSFELFLDVSNLYNRKNVRGYQDWQIVDDGTGNPVATYETEEWLPVLPTFGLTWTF</sequence>
<evidence type="ECO:0000256" key="11">
    <source>
        <dbReference type="RuleBase" id="RU003357"/>
    </source>
</evidence>
<dbReference type="RefSeq" id="WP_237381803.1">
    <property type="nucleotide sequence ID" value="NZ_CP071793.1"/>
</dbReference>
<keyword evidence="7 10" id="KW-0472">Membrane</keyword>
<evidence type="ECO:0000256" key="10">
    <source>
        <dbReference type="PROSITE-ProRule" id="PRU01360"/>
    </source>
</evidence>
<dbReference type="PANTHER" id="PTHR30069:SF29">
    <property type="entry name" value="HEMOGLOBIN AND HEMOGLOBIN-HAPTOGLOBIN-BINDING PROTEIN 1-RELATED"/>
    <property type="match status" value="1"/>
</dbReference>
<evidence type="ECO:0000256" key="8">
    <source>
        <dbReference type="ARBA" id="ARBA00023170"/>
    </source>
</evidence>
<keyword evidence="3 10" id="KW-1134">Transmembrane beta strand</keyword>
<evidence type="ECO:0000313" key="15">
    <source>
        <dbReference type="Proteomes" id="UP000663929"/>
    </source>
</evidence>